<feature type="domain" description="GCVT N-terminal" evidence="9">
    <location>
        <begin position="11"/>
        <end position="266"/>
    </location>
</feature>
<evidence type="ECO:0000256" key="2">
    <source>
        <dbReference type="ARBA" id="ARBA00012616"/>
    </source>
</evidence>
<dbReference type="AlphaFoldDB" id="A0A6J4H2B6"/>
<dbReference type="Gene3D" id="2.40.30.110">
    <property type="entry name" value="Aminomethyltransferase beta-barrel domains"/>
    <property type="match status" value="1"/>
</dbReference>
<evidence type="ECO:0000256" key="1">
    <source>
        <dbReference type="ARBA" id="ARBA00008609"/>
    </source>
</evidence>
<dbReference type="SUPFAM" id="SSF103025">
    <property type="entry name" value="Folate-binding domain"/>
    <property type="match status" value="1"/>
</dbReference>
<evidence type="ECO:0000259" key="10">
    <source>
        <dbReference type="Pfam" id="PF08669"/>
    </source>
</evidence>
<evidence type="ECO:0000259" key="9">
    <source>
        <dbReference type="Pfam" id="PF01571"/>
    </source>
</evidence>
<comment type="similarity">
    <text evidence="1 7">Belongs to the GcvT family.</text>
</comment>
<protein>
    <recommendedName>
        <fullName evidence="2 7">Aminomethyltransferase</fullName>
        <ecNumber evidence="2 7">2.1.2.10</ecNumber>
    </recommendedName>
    <alternativeName>
        <fullName evidence="5 7">Glycine cleavage system T protein</fullName>
    </alternativeName>
</protein>
<keyword evidence="4 7" id="KW-0808">Transferase</keyword>
<dbReference type="NCBIfam" id="TIGR00528">
    <property type="entry name" value="gcvT"/>
    <property type="match status" value="1"/>
</dbReference>
<dbReference type="GO" id="GO:0008168">
    <property type="term" value="F:methyltransferase activity"/>
    <property type="evidence" value="ECO:0007669"/>
    <property type="project" value="UniProtKB-KW"/>
</dbReference>
<accession>A0A6J4H2B6</accession>
<dbReference type="InterPro" id="IPR029043">
    <property type="entry name" value="GcvT/YgfZ_C"/>
</dbReference>
<gene>
    <name evidence="7" type="primary">gcvT</name>
    <name evidence="11" type="ORF">AVDCRST_MAG42-93</name>
</gene>
<comment type="catalytic activity">
    <reaction evidence="6 7">
        <text>N(6)-[(R)-S(8)-aminomethyldihydrolipoyl]-L-lysyl-[protein] + (6S)-5,6,7,8-tetrahydrofolate = N(6)-[(R)-dihydrolipoyl]-L-lysyl-[protein] + (6R)-5,10-methylene-5,6,7,8-tetrahydrofolate + NH4(+)</text>
        <dbReference type="Rhea" id="RHEA:16945"/>
        <dbReference type="Rhea" id="RHEA-COMP:10475"/>
        <dbReference type="Rhea" id="RHEA-COMP:10492"/>
        <dbReference type="ChEBI" id="CHEBI:15636"/>
        <dbReference type="ChEBI" id="CHEBI:28938"/>
        <dbReference type="ChEBI" id="CHEBI:57453"/>
        <dbReference type="ChEBI" id="CHEBI:83100"/>
        <dbReference type="ChEBI" id="CHEBI:83143"/>
        <dbReference type="EC" id="2.1.2.10"/>
    </reaction>
</comment>
<dbReference type="PANTHER" id="PTHR43757:SF2">
    <property type="entry name" value="AMINOMETHYLTRANSFERASE, MITOCHONDRIAL"/>
    <property type="match status" value="1"/>
</dbReference>
<dbReference type="GO" id="GO:0019464">
    <property type="term" value="P:glycine decarboxylation via glycine cleavage system"/>
    <property type="evidence" value="ECO:0007669"/>
    <property type="project" value="UniProtKB-UniRule"/>
</dbReference>
<dbReference type="EC" id="2.1.2.10" evidence="2 7"/>
<evidence type="ECO:0000256" key="3">
    <source>
        <dbReference type="ARBA" id="ARBA00022576"/>
    </source>
</evidence>
<dbReference type="EMBL" id="CADCTA010000002">
    <property type="protein sequence ID" value="CAA9211387.1"/>
    <property type="molecule type" value="Genomic_DNA"/>
</dbReference>
<evidence type="ECO:0000256" key="7">
    <source>
        <dbReference type="HAMAP-Rule" id="MF_00259"/>
    </source>
</evidence>
<dbReference type="Gene3D" id="3.30.70.1400">
    <property type="entry name" value="Aminomethyltransferase beta-barrel domains"/>
    <property type="match status" value="1"/>
</dbReference>
<dbReference type="PIRSF" id="PIRSF006487">
    <property type="entry name" value="GcvT"/>
    <property type="match status" value="1"/>
</dbReference>
<dbReference type="InterPro" id="IPR027266">
    <property type="entry name" value="TrmE/GcvT-like"/>
</dbReference>
<dbReference type="GO" id="GO:0032259">
    <property type="term" value="P:methylation"/>
    <property type="evidence" value="ECO:0007669"/>
    <property type="project" value="UniProtKB-KW"/>
</dbReference>
<dbReference type="Pfam" id="PF01571">
    <property type="entry name" value="GCV_T"/>
    <property type="match status" value="1"/>
</dbReference>
<evidence type="ECO:0000256" key="6">
    <source>
        <dbReference type="ARBA" id="ARBA00047665"/>
    </source>
</evidence>
<dbReference type="InterPro" id="IPR028896">
    <property type="entry name" value="GcvT/YgfZ/DmdA"/>
</dbReference>
<dbReference type="GO" id="GO:0004047">
    <property type="term" value="F:aminomethyltransferase activity"/>
    <property type="evidence" value="ECO:0007669"/>
    <property type="project" value="UniProtKB-UniRule"/>
</dbReference>
<dbReference type="Gene3D" id="4.10.1250.10">
    <property type="entry name" value="Aminomethyltransferase fragment"/>
    <property type="match status" value="1"/>
</dbReference>
<dbReference type="Pfam" id="PF08669">
    <property type="entry name" value="GCV_T_C"/>
    <property type="match status" value="1"/>
</dbReference>
<dbReference type="Gene3D" id="3.30.1360.120">
    <property type="entry name" value="Probable tRNA modification gtpase trme, domain 1"/>
    <property type="match status" value="1"/>
</dbReference>
<sequence length="367" mass="40760">MTDEATKTTPLYEEHRRAGAKIIPFGGWLMPVQYTSISDEHQAVRKNVGIFDISHMGQLIASGSNAREWLNRMLTNNVDKLEVRGGQYTFLLNQNGGIIDDLIVYRIEAEKFLLVVNASRVDEDFAWLQAHILPDVELTNRSDSYAGVAIQGPRIGELMKAILGDDFELPARNTIADAELNVMQLAVARTGYTGEDGVEVFFDAKYAPAFWTTVLEKGKPLGIRPCGLGARDTLRLEMCYPLNGNDLTPEHNPLEAGLGFFVDLTKPNFTGREILAQAKEQGLKRRLAPFRMQGKGPPPRPHYTVYRGDEKIGEVNSGTLSPSLGYGIGMAYLPTEHAKIGTELQIEIRGQKFPAVIEKKPLYKKQA</sequence>
<keyword evidence="11" id="KW-0489">Methyltransferase</keyword>
<dbReference type="SUPFAM" id="SSF101790">
    <property type="entry name" value="Aminomethyltransferase beta-barrel domain"/>
    <property type="match status" value="1"/>
</dbReference>
<dbReference type="InterPro" id="IPR006222">
    <property type="entry name" value="GCVT_N"/>
</dbReference>
<dbReference type="GO" id="GO:0005829">
    <property type="term" value="C:cytosol"/>
    <property type="evidence" value="ECO:0007669"/>
    <property type="project" value="TreeGrafter"/>
</dbReference>
<dbReference type="GO" id="GO:0005960">
    <property type="term" value="C:glycine cleavage complex"/>
    <property type="evidence" value="ECO:0007669"/>
    <property type="project" value="InterPro"/>
</dbReference>
<evidence type="ECO:0000256" key="8">
    <source>
        <dbReference type="PIRSR" id="PIRSR006487-1"/>
    </source>
</evidence>
<dbReference type="GO" id="GO:0008483">
    <property type="term" value="F:transaminase activity"/>
    <property type="evidence" value="ECO:0007669"/>
    <property type="project" value="UniProtKB-KW"/>
</dbReference>
<dbReference type="InterPro" id="IPR022903">
    <property type="entry name" value="GcvT_bac"/>
</dbReference>
<dbReference type="InterPro" id="IPR006223">
    <property type="entry name" value="GcvT"/>
</dbReference>
<feature type="binding site" evidence="8">
    <location>
        <position position="199"/>
    </location>
    <ligand>
        <name>substrate</name>
    </ligand>
</feature>
<dbReference type="InterPro" id="IPR013977">
    <property type="entry name" value="GcvT_C"/>
</dbReference>
<evidence type="ECO:0000256" key="4">
    <source>
        <dbReference type="ARBA" id="ARBA00022679"/>
    </source>
</evidence>
<dbReference type="HAMAP" id="MF_00259">
    <property type="entry name" value="GcvT"/>
    <property type="match status" value="1"/>
</dbReference>
<dbReference type="NCBIfam" id="NF001567">
    <property type="entry name" value="PRK00389.1"/>
    <property type="match status" value="1"/>
</dbReference>
<proteinExistence type="inferred from homology"/>
<feature type="domain" description="Aminomethyltransferase C-terminal" evidence="10">
    <location>
        <begin position="285"/>
        <end position="364"/>
    </location>
</feature>
<dbReference type="PANTHER" id="PTHR43757">
    <property type="entry name" value="AMINOMETHYLTRANSFERASE"/>
    <property type="match status" value="1"/>
</dbReference>
<dbReference type="FunFam" id="3.30.70.1400:FF:000001">
    <property type="entry name" value="Aminomethyltransferase"/>
    <property type="match status" value="1"/>
</dbReference>
<evidence type="ECO:0000313" key="11">
    <source>
        <dbReference type="EMBL" id="CAA9211387.1"/>
    </source>
</evidence>
<name>A0A6J4H2B6_9BACT</name>
<keyword evidence="3 7" id="KW-0032">Aminotransferase</keyword>
<comment type="subunit">
    <text evidence="7">The glycine cleavage system is composed of four proteins: P, T, L and H.</text>
</comment>
<organism evidence="11">
    <name type="scientific">uncultured Chthoniobacterales bacterium</name>
    <dbReference type="NCBI Taxonomy" id="1836801"/>
    <lineage>
        <taxon>Bacteria</taxon>
        <taxon>Pseudomonadati</taxon>
        <taxon>Verrucomicrobiota</taxon>
        <taxon>Spartobacteria</taxon>
        <taxon>Chthoniobacterales</taxon>
        <taxon>environmental samples</taxon>
    </lineage>
</organism>
<reference evidence="11" key="1">
    <citation type="submission" date="2020-02" db="EMBL/GenBank/DDBJ databases">
        <authorList>
            <person name="Meier V. D."/>
        </authorList>
    </citation>
    <scope>NUCLEOTIDE SEQUENCE</scope>
    <source>
        <strain evidence="11">AVDCRST_MAG42</strain>
    </source>
</reference>
<evidence type="ECO:0000256" key="5">
    <source>
        <dbReference type="ARBA" id="ARBA00031395"/>
    </source>
</evidence>
<comment type="function">
    <text evidence="7">The glycine cleavage system catalyzes the degradation of glycine.</text>
</comment>